<reference evidence="1 2" key="1">
    <citation type="submission" date="2021-06" db="EMBL/GenBank/DDBJ databases">
        <authorList>
            <person name="Palmer J.M."/>
        </authorList>
    </citation>
    <scope>NUCLEOTIDE SEQUENCE [LARGE SCALE GENOMIC DNA]</scope>
    <source>
        <strain evidence="2">if_2019</strain>
        <tissue evidence="1">Muscle</tissue>
    </source>
</reference>
<keyword evidence="2" id="KW-1185">Reference proteome</keyword>
<sequence>MLPGRHPGHRDWHVKLLPTHVSTVSVWPLYMKSAKELGERAICKSNFKALWTQLRPHIRSCRLQKTWCGPS</sequence>
<name>A0ABV0V735_9TELE</name>
<evidence type="ECO:0000313" key="1">
    <source>
        <dbReference type="EMBL" id="MEQ2253173.1"/>
    </source>
</evidence>
<evidence type="ECO:0000313" key="2">
    <source>
        <dbReference type="Proteomes" id="UP001482620"/>
    </source>
</evidence>
<comment type="caution">
    <text evidence="1">The sequence shown here is derived from an EMBL/GenBank/DDBJ whole genome shotgun (WGS) entry which is preliminary data.</text>
</comment>
<proteinExistence type="predicted"/>
<protein>
    <submittedName>
        <fullName evidence="1">Uncharacterized protein</fullName>
    </submittedName>
</protein>
<dbReference type="EMBL" id="JAHRIQ010096879">
    <property type="protein sequence ID" value="MEQ2253173.1"/>
    <property type="molecule type" value="Genomic_DNA"/>
</dbReference>
<dbReference type="Proteomes" id="UP001482620">
    <property type="component" value="Unassembled WGS sequence"/>
</dbReference>
<organism evidence="1 2">
    <name type="scientific">Ilyodon furcidens</name>
    <name type="common">goldbreast splitfin</name>
    <dbReference type="NCBI Taxonomy" id="33524"/>
    <lineage>
        <taxon>Eukaryota</taxon>
        <taxon>Metazoa</taxon>
        <taxon>Chordata</taxon>
        <taxon>Craniata</taxon>
        <taxon>Vertebrata</taxon>
        <taxon>Euteleostomi</taxon>
        <taxon>Actinopterygii</taxon>
        <taxon>Neopterygii</taxon>
        <taxon>Teleostei</taxon>
        <taxon>Neoteleostei</taxon>
        <taxon>Acanthomorphata</taxon>
        <taxon>Ovalentaria</taxon>
        <taxon>Atherinomorphae</taxon>
        <taxon>Cyprinodontiformes</taxon>
        <taxon>Goodeidae</taxon>
        <taxon>Ilyodon</taxon>
    </lineage>
</organism>
<gene>
    <name evidence="1" type="ORF">ILYODFUR_029468</name>
</gene>
<accession>A0ABV0V735</accession>